<evidence type="ECO:0000313" key="2">
    <source>
        <dbReference type="Proteomes" id="UP001204144"/>
    </source>
</evidence>
<dbReference type="RefSeq" id="WP_255037824.1">
    <property type="nucleotide sequence ID" value="NZ_RJUF01000057.1"/>
</dbReference>
<sequence length="234" mass="27443">MNRNIIIILTLLILIVSCKFKKKTDIVDTQRTNNSVSKNDSLTYTLISNKQYFKDSLLKDKTGIVETYFSLYQSDTCGILANKNSKLKEEFEGIRIVKGIKTNKKNDTVFVMPNFNYCDDGESYYFYDKYLPRLQTDSFCCHPENFFVYKDIDEDGFNEVGIFYSSCLSRYKSLRIYSLKKNTWNEIGIASFDIMTKDPTKVKFDNLVKKIGKNKFQICNFYEGQTEWKTIEMK</sequence>
<dbReference type="AlphaFoldDB" id="A0AAE3H4V0"/>
<name>A0AAE3H4V0_9BACT</name>
<comment type="caution">
    <text evidence="1">The sequence shown here is derived from an EMBL/GenBank/DDBJ whole genome shotgun (WGS) entry which is preliminary data.</text>
</comment>
<proteinExistence type="predicted"/>
<dbReference type="EMBL" id="RJUF01000057">
    <property type="protein sequence ID" value="MCP9764066.1"/>
    <property type="molecule type" value="Genomic_DNA"/>
</dbReference>
<evidence type="ECO:0000313" key="1">
    <source>
        <dbReference type="EMBL" id="MCP9764066.1"/>
    </source>
</evidence>
<dbReference type="Proteomes" id="UP001204144">
    <property type="component" value="Unassembled WGS sequence"/>
</dbReference>
<protein>
    <submittedName>
        <fullName evidence="1">Uncharacterized protein</fullName>
    </submittedName>
</protein>
<dbReference type="PROSITE" id="PS51257">
    <property type="entry name" value="PROKAR_LIPOPROTEIN"/>
    <property type="match status" value="1"/>
</dbReference>
<reference evidence="1 2" key="1">
    <citation type="submission" date="2018-11" db="EMBL/GenBank/DDBJ databases">
        <title>Novel bacteria species description.</title>
        <authorList>
            <person name="Han J.-H."/>
        </authorList>
    </citation>
    <scope>NUCLEOTIDE SEQUENCE [LARGE SCALE GENOMIC DNA]</scope>
    <source>
        <strain evidence="1 2">KCTC23259</strain>
    </source>
</reference>
<gene>
    <name evidence="1" type="ORF">EGI31_14010</name>
</gene>
<accession>A0AAE3H4V0</accession>
<keyword evidence="2" id="KW-1185">Reference proteome</keyword>
<organism evidence="1 2">
    <name type="scientific">Lacihabitans soyangensis</name>
    <dbReference type="NCBI Taxonomy" id="869394"/>
    <lineage>
        <taxon>Bacteria</taxon>
        <taxon>Pseudomonadati</taxon>
        <taxon>Bacteroidota</taxon>
        <taxon>Cytophagia</taxon>
        <taxon>Cytophagales</taxon>
        <taxon>Leadbetterellaceae</taxon>
        <taxon>Lacihabitans</taxon>
    </lineage>
</organism>